<evidence type="ECO:0000256" key="4">
    <source>
        <dbReference type="ARBA" id="ARBA00023239"/>
    </source>
</evidence>
<dbReference type="Proteomes" id="UP000267464">
    <property type="component" value="Unassembled WGS sequence"/>
</dbReference>
<comment type="caution">
    <text evidence="6">The sequence shown here is derived from an EMBL/GenBank/DDBJ whole genome shotgun (WGS) entry which is preliminary data.</text>
</comment>
<accession>A0A3N7HMJ5</accession>
<keyword evidence="4" id="KW-0456">Lyase</keyword>
<dbReference type="OrthoDB" id="327703at2"/>
<evidence type="ECO:0000256" key="1">
    <source>
        <dbReference type="ARBA" id="ARBA00005495"/>
    </source>
</evidence>
<dbReference type="Pfam" id="PF04828">
    <property type="entry name" value="GFA"/>
    <property type="match status" value="1"/>
</dbReference>
<dbReference type="GO" id="GO:0016846">
    <property type="term" value="F:carbon-sulfur lyase activity"/>
    <property type="evidence" value="ECO:0007669"/>
    <property type="project" value="InterPro"/>
</dbReference>
<dbReference type="PANTHER" id="PTHR33337:SF44">
    <property type="entry name" value="DUF636 DOMAIN PROTEIN (AFU_ORTHOLOGUE AFUA_1G09754)"/>
    <property type="match status" value="1"/>
</dbReference>
<dbReference type="PROSITE" id="PS51891">
    <property type="entry name" value="CENP_V_GFA"/>
    <property type="match status" value="1"/>
</dbReference>
<dbReference type="PANTHER" id="PTHR33337">
    <property type="entry name" value="GFA DOMAIN-CONTAINING PROTEIN"/>
    <property type="match status" value="1"/>
</dbReference>
<dbReference type="AlphaFoldDB" id="A0A3N7HMJ5"/>
<protein>
    <submittedName>
        <fullName evidence="6">GFA family protein</fullName>
    </submittedName>
</protein>
<evidence type="ECO:0000259" key="5">
    <source>
        <dbReference type="PROSITE" id="PS51891"/>
    </source>
</evidence>
<evidence type="ECO:0000313" key="6">
    <source>
        <dbReference type="EMBL" id="RQP22296.1"/>
    </source>
</evidence>
<gene>
    <name evidence="6" type="ORF">DZC73_21790</name>
</gene>
<evidence type="ECO:0000256" key="2">
    <source>
        <dbReference type="ARBA" id="ARBA00022723"/>
    </source>
</evidence>
<name>A0A3N7HMJ5_9BURK</name>
<dbReference type="InterPro" id="IPR006913">
    <property type="entry name" value="CENP-V/GFA"/>
</dbReference>
<organism evidence="6 7">
    <name type="scientific">Piscinibacter terrae</name>
    <dbReference type="NCBI Taxonomy" id="2496871"/>
    <lineage>
        <taxon>Bacteria</taxon>
        <taxon>Pseudomonadati</taxon>
        <taxon>Pseudomonadota</taxon>
        <taxon>Betaproteobacteria</taxon>
        <taxon>Burkholderiales</taxon>
        <taxon>Sphaerotilaceae</taxon>
        <taxon>Piscinibacter</taxon>
    </lineage>
</organism>
<reference evidence="6 7" key="2">
    <citation type="submission" date="2018-12" db="EMBL/GenBank/DDBJ databases">
        <title>Rhizobacter gummiphilus sp. nov., a rubber-degrading bacterium isolated from the soil of a botanical garden in Japan.</title>
        <authorList>
            <person name="Shunsuke S.S."/>
        </authorList>
    </citation>
    <scope>NUCLEOTIDE SEQUENCE [LARGE SCALE GENOMIC DNA]</scope>
    <source>
        <strain evidence="6 7">S-16</strain>
    </source>
</reference>
<comment type="similarity">
    <text evidence="1">Belongs to the Gfa family.</text>
</comment>
<reference evidence="6 7" key="1">
    <citation type="submission" date="2018-08" db="EMBL/GenBank/DDBJ databases">
        <authorList>
            <person name="Khan S.A."/>
            <person name="Jeon C.O."/>
            <person name="Chun B.H."/>
            <person name="Jeong S.E."/>
        </authorList>
    </citation>
    <scope>NUCLEOTIDE SEQUENCE [LARGE SCALE GENOMIC DNA]</scope>
    <source>
        <strain evidence="6 7">S-16</strain>
    </source>
</reference>
<dbReference type="Gene3D" id="3.90.1590.10">
    <property type="entry name" value="glutathione-dependent formaldehyde- activating enzyme (gfa)"/>
    <property type="match status" value="1"/>
</dbReference>
<dbReference type="InterPro" id="IPR011057">
    <property type="entry name" value="Mss4-like_sf"/>
</dbReference>
<keyword evidence="2" id="KW-0479">Metal-binding</keyword>
<keyword evidence="7" id="KW-1185">Reference proteome</keyword>
<evidence type="ECO:0000313" key="7">
    <source>
        <dbReference type="Proteomes" id="UP000267464"/>
    </source>
</evidence>
<sequence>MHLEGSCHCGRIRFSVHSAQPVPFMRCYCSICRKTAGSGGYAINLGADYDTLKVTGKRYLRVYQAEITKKDGSTETSTAQRHFCGQCGSPLWLYDPTWPELVHPHAGAIDTPLPAAPEHVHLMLGSRAPWAVPEGLSTDPHFDEYPDMSLAQWHEQHGLTSKD</sequence>
<dbReference type="RefSeq" id="WP_124542509.1">
    <property type="nucleotide sequence ID" value="NZ_QUSW01000007.1"/>
</dbReference>
<feature type="domain" description="CENP-V/GFA" evidence="5">
    <location>
        <begin position="3"/>
        <end position="131"/>
    </location>
</feature>
<dbReference type="GO" id="GO:0046872">
    <property type="term" value="F:metal ion binding"/>
    <property type="evidence" value="ECO:0007669"/>
    <property type="project" value="UniProtKB-KW"/>
</dbReference>
<dbReference type="EMBL" id="QUSW01000007">
    <property type="protein sequence ID" value="RQP22296.1"/>
    <property type="molecule type" value="Genomic_DNA"/>
</dbReference>
<keyword evidence="3" id="KW-0862">Zinc</keyword>
<dbReference type="SUPFAM" id="SSF51316">
    <property type="entry name" value="Mss4-like"/>
    <property type="match status" value="1"/>
</dbReference>
<evidence type="ECO:0000256" key="3">
    <source>
        <dbReference type="ARBA" id="ARBA00022833"/>
    </source>
</evidence>
<proteinExistence type="inferred from homology"/>